<keyword evidence="7 8" id="KW-0472">Membrane</keyword>
<name>A0A2W7IAZ1_9FLAO</name>
<evidence type="ECO:0000256" key="1">
    <source>
        <dbReference type="ARBA" id="ARBA00004651"/>
    </source>
</evidence>
<feature type="domain" description="Major facilitator superfamily (MFS) profile" evidence="9">
    <location>
        <begin position="16"/>
        <end position="401"/>
    </location>
</feature>
<dbReference type="Gene3D" id="1.20.1720.10">
    <property type="entry name" value="Multidrug resistance protein D"/>
    <property type="match status" value="1"/>
</dbReference>
<feature type="transmembrane region" description="Helical" evidence="8">
    <location>
        <begin position="54"/>
        <end position="71"/>
    </location>
</feature>
<evidence type="ECO:0000313" key="10">
    <source>
        <dbReference type="EMBL" id="PZW42712.1"/>
    </source>
</evidence>
<dbReference type="NCBIfam" id="TIGR00710">
    <property type="entry name" value="efflux_Bcr_CflA"/>
    <property type="match status" value="1"/>
</dbReference>
<dbReference type="RefSeq" id="WP_111540356.1">
    <property type="nucleotide sequence ID" value="NZ_QKYV01000002.1"/>
</dbReference>
<feature type="transmembrane region" description="Helical" evidence="8">
    <location>
        <begin position="347"/>
        <end position="369"/>
    </location>
</feature>
<evidence type="ECO:0000256" key="5">
    <source>
        <dbReference type="ARBA" id="ARBA00022692"/>
    </source>
</evidence>
<feature type="transmembrane region" description="Helical" evidence="8">
    <location>
        <begin position="169"/>
        <end position="190"/>
    </location>
</feature>
<dbReference type="InterPro" id="IPR020846">
    <property type="entry name" value="MFS_dom"/>
</dbReference>
<evidence type="ECO:0000313" key="11">
    <source>
        <dbReference type="Proteomes" id="UP000249542"/>
    </source>
</evidence>
<feature type="transmembrane region" description="Helical" evidence="8">
    <location>
        <begin position="211"/>
        <end position="238"/>
    </location>
</feature>
<dbReference type="InterPro" id="IPR011701">
    <property type="entry name" value="MFS"/>
</dbReference>
<accession>A0A2W7IAZ1</accession>
<dbReference type="GO" id="GO:0042910">
    <property type="term" value="F:xenobiotic transmembrane transporter activity"/>
    <property type="evidence" value="ECO:0007669"/>
    <property type="project" value="InterPro"/>
</dbReference>
<dbReference type="Pfam" id="PF07690">
    <property type="entry name" value="MFS_1"/>
    <property type="match status" value="1"/>
</dbReference>
<dbReference type="PANTHER" id="PTHR23502">
    <property type="entry name" value="MAJOR FACILITATOR SUPERFAMILY"/>
    <property type="match status" value="1"/>
</dbReference>
<proteinExistence type="inferred from homology"/>
<evidence type="ECO:0000256" key="4">
    <source>
        <dbReference type="ARBA" id="ARBA00022475"/>
    </source>
</evidence>
<dbReference type="InterPro" id="IPR004812">
    <property type="entry name" value="Efflux_drug-R_Bcr/CmlA"/>
</dbReference>
<evidence type="ECO:0000256" key="2">
    <source>
        <dbReference type="ARBA" id="ARBA00006236"/>
    </source>
</evidence>
<feature type="transmembrane region" description="Helical" evidence="8">
    <location>
        <begin position="375"/>
        <end position="393"/>
    </location>
</feature>
<evidence type="ECO:0000256" key="3">
    <source>
        <dbReference type="ARBA" id="ARBA00022448"/>
    </source>
</evidence>
<dbReference type="AlphaFoldDB" id="A0A2W7IAZ1"/>
<keyword evidence="6 8" id="KW-1133">Transmembrane helix</keyword>
<gene>
    <name evidence="10" type="ORF">LX95_01028</name>
</gene>
<keyword evidence="3" id="KW-0813">Transport</keyword>
<dbReference type="PROSITE" id="PS50850">
    <property type="entry name" value="MFS"/>
    <property type="match status" value="1"/>
</dbReference>
<organism evidence="10 11">
    <name type="scientific">Mesonia algae</name>
    <dbReference type="NCBI Taxonomy" id="213248"/>
    <lineage>
        <taxon>Bacteria</taxon>
        <taxon>Pseudomonadati</taxon>
        <taxon>Bacteroidota</taxon>
        <taxon>Flavobacteriia</taxon>
        <taxon>Flavobacteriales</taxon>
        <taxon>Flavobacteriaceae</taxon>
        <taxon>Mesonia</taxon>
    </lineage>
</organism>
<protein>
    <submittedName>
        <fullName evidence="10">DHA1 family bicyclomycin/chloramphenicol resistance-like MFS transporter</fullName>
    </submittedName>
</protein>
<feature type="transmembrane region" description="Helical" evidence="8">
    <location>
        <begin position="107"/>
        <end position="128"/>
    </location>
</feature>
<evidence type="ECO:0000256" key="6">
    <source>
        <dbReference type="ARBA" id="ARBA00022989"/>
    </source>
</evidence>
<comment type="caution">
    <text evidence="10">The sequence shown here is derived from an EMBL/GenBank/DDBJ whole genome shotgun (WGS) entry which is preliminary data.</text>
</comment>
<sequence length="408" mass="45405">MQEDFTVRDHKRERIILFVLGTLIALGPFSIDMYLPSFGSIAKEFSISKTDVGLSLTSYFIGIALGQLMYGPIMDKYGRKKPLLFGLLIYFLAAISCAYSPTLMWLVISRFFLAVGASAGMVAAKAVVRDIFPPEEVARAISFLMLIMGGAPIIAPTIGGIVITYFTWHIIFIILSIFALLMFFSVFKFLPESIEPDKTVELKLSKVIKKYYGIFTDKIFLTFSLAGSFTIGALFAYISNAPILFMDNFNLSETEFGWLFGLNAAGLIVGSQLNRLVLKKNSTFKVTKIISVVLIGLSIFLILNSLWWNDFYLTIINLFFILFLLGFQNPNTTALSLYPFTKRAGRASALVGSLKMALGAIASFIISIFNTKSMLPMSIVIFSCLLISSLLIFRFQVKEKRALVTIGR</sequence>
<dbReference type="PANTHER" id="PTHR23502:SF132">
    <property type="entry name" value="POLYAMINE TRANSPORTER 2-RELATED"/>
    <property type="match status" value="1"/>
</dbReference>
<comment type="similarity">
    <text evidence="2">Belongs to the major facilitator superfamily. Bcr/CmlA family.</text>
</comment>
<evidence type="ECO:0000256" key="7">
    <source>
        <dbReference type="ARBA" id="ARBA00023136"/>
    </source>
</evidence>
<keyword evidence="4" id="KW-1003">Cell membrane</keyword>
<evidence type="ECO:0000256" key="8">
    <source>
        <dbReference type="SAM" id="Phobius"/>
    </source>
</evidence>
<keyword evidence="5 8" id="KW-0812">Transmembrane</keyword>
<feature type="transmembrane region" description="Helical" evidence="8">
    <location>
        <begin position="83"/>
        <end position="101"/>
    </location>
</feature>
<feature type="transmembrane region" description="Helical" evidence="8">
    <location>
        <begin position="140"/>
        <end position="163"/>
    </location>
</feature>
<dbReference type="GO" id="GO:0005886">
    <property type="term" value="C:plasma membrane"/>
    <property type="evidence" value="ECO:0007669"/>
    <property type="project" value="UniProtKB-SubCell"/>
</dbReference>
<feature type="transmembrane region" description="Helical" evidence="8">
    <location>
        <begin position="258"/>
        <end position="277"/>
    </location>
</feature>
<dbReference type="FunFam" id="1.20.1720.10:FF:000005">
    <property type="entry name" value="Bcr/CflA family efflux transporter"/>
    <property type="match status" value="1"/>
</dbReference>
<keyword evidence="11" id="KW-1185">Reference proteome</keyword>
<dbReference type="GO" id="GO:1990961">
    <property type="term" value="P:xenobiotic detoxification by transmembrane export across the plasma membrane"/>
    <property type="evidence" value="ECO:0007669"/>
    <property type="project" value="InterPro"/>
</dbReference>
<dbReference type="CDD" id="cd17320">
    <property type="entry name" value="MFS_MdfA_MDR_like"/>
    <property type="match status" value="1"/>
</dbReference>
<feature type="transmembrane region" description="Helical" evidence="8">
    <location>
        <begin position="15"/>
        <end position="34"/>
    </location>
</feature>
<feature type="transmembrane region" description="Helical" evidence="8">
    <location>
        <begin position="289"/>
        <end position="305"/>
    </location>
</feature>
<reference evidence="10 11" key="1">
    <citation type="submission" date="2018-06" db="EMBL/GenBank/DDBJ databases">
        <title>Genomic Encyclopedia of Archaeal and Bacterial Type Strains, Phase II (KMG-II): from individual species to whole genera.</title>
        <authorList>
            <person name="Goeker M."/>
        </authorList>
    </citation>
    <scope>NUCLEOTIDE SEQUENCE [LARGE SCALE GENOMIC DNA]</scope>
    <source>
        <strain evidence="10 11">DSM 15361</strain>
    </source>
</reference>
<dbReference type="EMBL" id="QKYV01000002">
    <property type="protein sequence ID" value="PZW42712.1"/>
    <property type="molecule type" value="Genomic_DNA"/>
</dbReference>
<dbReference type="Proteomes" id="UP000249542">
    <property type="component" value="Unassembled WGS sequence"/>
</dbReference>
<comment type="subcellular location">
    <subcellularLocation>
        <location evidence="1">Cell membrane</location>
        <topology evidence="1">Multi-pass membrane protein</topology>
    </subcellularLocation>
</comment>
<dbReference type="SUPFAM" id="SSF103473">
    <property type="entry name" value="MFS general substrate transporter"/>
    <property type="match status" value="1"/>
</dbReference>
<evidence type="ECO:0000259" key="9">
    <source>
        <dbReference type="PROSITE" id="PS50850"/>
    </source>
</evidence>
<dbReference type="InterPro" id="IPR036259">
    <property type="entry name" value="MFS_trans_sf"/>
</dbReference>